<feature type="transmembrane region" description="Helical" evidence="1">
    <location>
        <begin position="6"/>
        <end position="28"/>
    </location>
</feature>
<feature type="transmembrane region" description="Helical" evidence="1">
    <location>
        <begin position="82"/>
        <end position="103"/>
    </location>
</feature>
<accession>A0A5D3KA92</accession>
<feature type="transmembrane region" description="Helical" evidence="1">
    <location>
        <begin position="132"/>
        <end position="151"/>
    </location>
</feature>
<keyword evidence="1" id="KW-0472">Membrane</keyword>
<dbReference type="EMBL" id="VSSS01000047">
    <property type="protein sequence ID" value="TYL91214.1"/>
    <property type="molecule type" value="Genomic_DNA"/>
</dbReference>
<proteinExistence type="predicted"/>
<dbReference type="Proteomes" id="UP000324758">
    <property type="component" value="Unassembled WGS sequence"/>
</dbReference>
<sequence length="155" mass="17260">MTLYFLVKYLHVLGAIVILGTGTGIAFFMLMAHRTNDAAFIARTASVVVIADAIFTLSAVILQPVTGGLLMMLSATPVTENWLLASLALYVFAGLFWIPVVFMQIEMRDLARKAAEQRVALPERYFTLFRRWFAFGFPGFGATMAILWLMVAKPF</sequence>
<reference evidence="2 3" key="1">
    <citation type="submission" date="2019-08" db="EMBL/GenBank/DDBJ databases">
        <title>Bradyrhizobium hipponensis sp. nov., a rhizobium isolated from a Lupinus angustifolius root nodule in Tunisia.</title>
        <authorList>
            <person name="Off K."/>
            <person name="Rejili M."/>
            <person name="Mars M."/>
            <person name="Brachmann A."/>
            <person name="Marin M."/>
        </authorList>
    </citation>
    <scope>NUCLEOTIDE SEQUENCE [LARGE SCALE GENOMIC DNA]</scope>
    <source>
        <strain evidence="2 3">CTAW71</strain>
    </source>
</reference>
<gene>
    <name evidence="2" type="ORF">FXB40_29205</name>
</gene>
<feature type="transmembrane region" description="Helical" evidence="1">
    <location>
        <begin position="40"/>
        <end position="62"/>
    </location>
</feature>
<keyword evidence="1" id="KW-0812">Transmembrane</keyword>
<evidence type="ECO:0000313" key="3">
    <source>
        <dbReference type="Proteomes" id="UP000324758"/>
    </source>
</evidence>
<name>A0A5D3KA92_9BRAD</name>
<dbReference type="Pfam" id="PF10027">
    <property type="entry name" value="DUF2269"/>
    <property type="match status" value="1"/>
</dbReference>
<dbReference type="AlphaFoldDB" id="A0A5D3KA92"/>
<organism evidence="2 3">
    <name type="scientific">Bradyrhizobium rifense</name>
    <dbReference type="NCBI Taxonomy" id="515499"/>
    <lineage>
        <taxon>Bacteria</taxon>
        <taxon>Pseudomonadati</taxon>
        <taxon>Pseudomonadota</taxon>
        <taxon>Alphaproteobacteria</taxon>
        <taxon>Hyphomicrobiales</taxon>
        <taxon>Nitrobacteraceae</taxon>
        <taxon>Bradyrhizobium</taxon>
    </lineage>
</organism>
<keyword evidence="1" id="KW-1133">Transmembrane helix</keyword>
<dbReference type="InterPro" id="IPR018729">
    <property type="entry name" value="DUF2269_transmembrane"/>
</dbReference>
<protein>
    <submittedName>
        <fullName evidence="2">DUF2269 domain-containing protein</fullName>
    </submittedName>
</protein>
<evidence type="ECO:0000313" key="2">
    <source>
        <dbReference type="EMBL" id="TYL91214.1"/>
    </source>
</evidence>
<evidence type="ECO:0000256" key="1">
    <source>
        <dbReference type="SAM" id="Phobius"/>
    </source>
</evidence>
<dbReference type="OrthoDB" id="9786302at2"/>
<comment type="caution">
    <text evidence="2">The sequence shown here is derived from an EMBL/GenBank/DDBJ whole genome shotgun (WGS) entry which is preliminary data.</text>
</comment>
<keyword evidence="3" id="KW-1185">Reference proteome</keyword>
<dbReference type="RefSeq" id="WP_148775572.1">
    <property type="nucleotide sequence ID" value="NZ_VSSS01000047.1"/>
</dbReference>